<feature type="non-terminal residue" evidence="2">
    <location>
        <position position="195"/>
    </location>
</feature>
<proteinExistence type="predicted"/>
<dbReference type="PANTHER" id="PTHR45527">
    <property type="entry name" value="NONRIBOSOMAL PEPTIDE SYNTHETASE"/>
    <property type="match status" value="1"/>
</dbReference>
<dbReference type="GO" id="GO:0044550">
    <property type="term" value="P:secondary metabolite biosynthetic process"/>
    <property type="evidence" value="ECO:0007669"/>
    <property type="project" value="TreeGrafter"/>
</dbReference>
<gene>
    <name evidence="2" type="ORF">FJV41_49730</name>
</gene>
<feature type="non-terminal residue" evidence="2">
    <location>
        <position position="1"/>
    </location>
</feature>
<dbReference type="PROSITE" id="PS00455">
    <property type="entry name" value="AMP_BINDING"/>
    <property type="match status" value="1"/>
</dbReference>
<comment type="caution">
    <text evidence="2">The sequence shown here is derived from an EMBL/GenBank/DDBJ whole genome shotgun (WGS) entry which is preliminary data.</text>
</comment>
<feature type="domain" description="AMP-dependent synthetase/ligase" evidence="1">
    <location>
        <begin position="3"/>
        <end position="188"/>
    </location>
</feature>
<dbReference type="PRINTS" id="PR00154">
    <property type="entry name" value="AMPBINDING"/>
</dbReference>
<accession>A0A540WHJ6</accession>
<organism evidence="2 3">
    <name type="scientific">Myxococcus llanfairpwllgwyngyllgogerychwyrndrobwllllantysiliogogogochensis</name>
    <dbReference type="NCBI Taxonomy" id="2590453"/>
    <lineage>
        <taxon>Bacteria</taxon>
        <taxon>Pseudomonadati</taxon>
        <taxon>Myxococcota</taxon>
        <taxon>Myxococcia</taxon>
        <taxon>Myxococcales</taxon>
        <taxon>Cystobacterineae</taxon>
        <taxon>Myxococcaceae</taxon>
        <taxon>Myxococcus</taxon>
    </lineage>
</organism>
<evidence type="ECO:0000313" key="3">
    <source>
        <dbReference type="Proteomes" id="UP000315369"/>
    </source>
</evidence>
<dbReference type="OrthoDB" id="9757538at2"/>
<name>A0A540WHJ6_9BACT</name>
<dbReference type="Gene3D" id="3.40.50.980">
    <property type="match status" value="2"/>
</dbReference>
<dbReference type="AlphaFoldDB" id="A0A540WHJ6"/>
<dbReference type="InterPro" id="IPR020459">
    <property type="entry name" value="AMP-binding"/>
</dbReference>
<dbReference type="Proteomes" id="UP000315369">
    <property type="component" value="Unassembled WGS sequence"/>
</dbReference>
<dbReference type="InterPro" id="IPR000873">
    <property type="entry name" value="AMP-dep_synth/lig_dom"/>
</dbReference>
<dbReference type="GO" id="GO:0031177">
    <property type="term" value="F:phosphopantetheine binding"/>
    <property type="evidence" value="ECO:0007669"/>
    <property type="project" value="TreeGrafter"/>
</dbReference>
<dbReference type="SUPFAM" id="SSF56801">
    <property type="entry name" value="Acetyl-CoA synthetase-like"/>
    <property type="match status" value="1"/>
</dbReference>
<dbReference type="GO" id="GO:0043041">
    <property type="term" value="P:amino acid activation for nonribosomal peptide biosynthetic process"/>
    <property type="evidence" value="ECO:0007669"/>
    <property type="project" value="TreeGrafter"/>
</dbReference>
<reference evidence="2 3" key="1">
    <citation type="submission" date="2019-06" db="EMBL/GenBank/DDBJ databases">
        <authorList>
            <person name="Livingstone P."/>
            <person name="Whitworth D."/>
        </authorList>
    </citation>
    <scope>NUCLEOTIDE SEQUENCE [LARGE SCALE GENOMIC DNA]</scope>
    <source>
        <strain evidence="2 3">AM401</strain>
    </source>
</reference>
<dbReference type="Pfam" id="PF00501">
    <property type="entry name" value="AMP-binding"/>
    <property type="match status" value="1"/>
</dbReference>
<keyword evidence="3" id="KW-1185">Reference proteome</keyword>
<dbReference type="EMBL" id="VIFM01000627">
    <property type="protein sequence ID" value="TQF08472.1"/>
    <property type="molecule type" value="Genomic_DNA"/>
</dbReference>
<dbReference type="GO" id="GO:0005737">
    <property type="term" value="C:cytoplasm"/>
    <property type="evidence" value="ECO:0007669"/>
    <property type="project" value="TreeGrafter"/>
</dbReference>
<evidence type="ECO:0000313" key="2">
    <source>
        <dbReference type="EMBL" id="TQF08472.1"/>
    </source>
</evidence>
<dbReference type="PANTHER" id="PTHR45527:SF1">
    <property type="entry name" value="FATTY ACID SYNTHASE"/>
    <property type="match status" value="1"/>
</dbReference>
<protein>
    <submittedName>
        <fullName evidence="2">AMP-binding protein</fullName>
    </submittedName>
</protein>
<dbReference type="InterPro" id="IPR020845">
    <property type="entry name" value="AMP-binding_CS"/>
</dbReference>
<sequence length="195" mass="21035">GGAVGICLDKSLDMAVAVLATLKAGAFYVALDPNYPPERLAFMLADTRAPVVLTHSLLASVLPASTSARFVLVDSEADVISRQSSQATGVLVSTEDIAYVIYTSGSTGIPKGIVMPHRALSFLLAWQIRQSPNPRAVTLQFASLNFDVSIQELFASWWVGAHVVLPTGGLRQDIPALLDFMHRQQVERLFLPFVA</sequence>
<evidence type="ECO:0000259" key="1">
    <source>
        <dbReference type="Pfam" id="PF00501"/>
    </source>
</evidence>